<dbReference type="Proteomes" id="UP000789706">
    <property type="component" value="Unassembled WGS sequence"/>
</dbReference>
<feature type="compositionally biased region" description="Polar residues" evidence="11">
    <location>
        <begin position="232"/>
        <end position="252"/>
    </location>
</feature>
<organism evidence="13 14">
    <name type="scientific">Diversispora eburnea</name>
    <dbReference type="NCBI Taxonomy" id="1213867"/>
    <lineage>
        <taxon>Eukaryota</taxon>
        <taxon>Fungi</taxon>
        <taxon>Fungi incertae sedis</taxon>
        <taxon>Mucoromycota</taxon>
        <taxon>Glomeromycotina</taxon>
        <taxon>Glomeromycetes</taxon>
        <taxon>Diversisporales</taxon>
        <taxon>Diversisporaceae</taxon>
        <taxon>Diversispora</taxon>
    </lineage>
</organism>
<dbReference type="GO" id="GO:0019786">
    <property type="term" value="F:protein-phosphatidylethanolamide deconjugating activity"/>
    <property type="evidence" value="ECO:0007669"/>
    <property type="project" value="InterPro"/>
</dbReference>
<evidence type="ECO:0000256" key="3">
    <source>
        <dbReference type="ARBA" id="ARBA00022490"/>
    </source>
</evidence>
<dbReference type="Pfam" id="PF03416">
    <property type="entry name" value="Peptidase_C54"/>
    <property type="match status" value="1"/>
</dbReference>
<dbReference type="InterPro" id="IPR046792">
    <property type="entry name" value="Peptidase_C54_cat"/>
</dbReference>
<feature type="compositionally biased region" description="Polar residues" evidence="11">
    <location>
        <begin position="193"/>
        <end position="211"/>
    </location>
</feature>
<evidence type="ECO:0000313" key="13">
    <source>
        <dbReference type="EMBL" id="CAG8456849.1"/>
    </source>
</evidence>
<keyword evidence="7" id="KW-0653">Protein transport</keyword>
<feature type="region of interest" description="Disordered" evidence="11">
    <location>
        <begin position="19"/>
        <end position="72"/>
    </location>
</feature>
<dbReference type="SUPFAM" id="SSF54001">
    <property type="entry name" value="Cysteine proteinases"/>
    <property type="match status" value="1"/>
</dbReference>
<keyword evidence="4 10" id="KW-0645">Protease</keyword>
<evidence type="ECO:0000256" key="1">
    <source>
        <dbReference type="ARBA" id="ARBA00010958"/>
    </source>
</evidence>
<dbReference type="EC" id="3.4.22.-" evidence="10"/>
<feature type="compositionally biased region" description="Acidic residues" evidence="11">
    <location>
        <begin position="37"/>
        <end position="46"/>
    </location>
</feature>
<dbReference type="PANTHER" id="PTHR22624:SF49">
    <property type="entry name" value="CYSTEINE PROTEASE"/>
    <property type="match status" value="1"/>
</dbReference>
<protein>
    <recommendedName>
        <fullName evidence="10">Cysteine protease</fullName>
        <ecNumber evidence="10">3.4.22.-</ecNumber>
    </recommendedName>
</protein>
<dbReference type="GO" id="GO:0005634">
    <property type="term" value="C:nucleus"/>
    <property type="evidence" value="ECO:0007669"/>
    <property type="project" value="UniProtKB-SubCell"/>
</dbReference>
<keyword evidence="14" id="KW-1185">Reference proteome</keyword>
<accession>A0A9N8VJ51</accession>
<evidence type="ECO:0000256" key="4">
    <source>
        <dbReference type="ARBA" id="ARBA00022670"/>
    </source>
</evidence>
<comment type="similarity">
    <text evidence="1 10">Belongs to the peptidase C54 family.</text>
</comment>
<keyword evidence="10" id="KW-0539">Nucleus</keyword>
<reference evidence="13" key="1">
    <citation type="submission" date="2021-06" db="EMBL/GenBank/DDBJ databases">
        <authorList>
            <person name="Kallberg Y."/>
            <person name="Tangrot J."/>
            <person name="Rosling A."/>
        </authorList>
    </citation>
    <scope>NUCLEOTIDE SEQUENCE</scope>
    <source>
        <strain evidence="13">AZ414A</strain>
    </source>
</reference>
<comment type="caution">
    <text evidence="13">The sequence shown here is derived from an EMBL/GenBank/DDBJ whole genome shotgun (WGS) entry which is preliminary data.</text>
</comment>
<feature type="non-terminal residue" evidence="13">
    <location>
        <position position="1"/>
    </location>
</feature>
<gene>
    <name evidence="13" type="ORF">DEBURN_LOCUS2461</name>
</gene>
<dbReference type="GO" id="GO:0016485">
    <property type="term" value="P:protein processing"/>
    <property type="evidence" value="ECO:0007669"/>
    <property type="project" value="TreeGrafter"/>
</dbReference>
<feature type="compositionally biased region" description="Polar residues" evidence="11">
    <location>
        <begin position="54"/>
        <end position="65"/>
    </location>
</feature>
<evidence type="ECO:0000259" key="12">
    <source>
        <dbReference type="Pfam" id="PF03416"/>
    </source>
</evidence>
<evidence type="ECO:0000256" key="10">
    <source>
        <dbReference type="RuleBase" id="RU363115"/>
    </source>
</evidence>
<proteinExistence type="inferred from homology"/>
<dbReference type="GO" id="GO:0035973">
    <property type="term" value="P:aggrephagy"/>
    <property type="evidence" value="ECO:0007669"/>
    <property type="project" value="TreeGrafter"/>
</dbReference>
<dbReference type="InterPro" id="IPR005078">
    <property type="entry name" value="Peptidase_C54"/>
</dbReference>
<feature type="region of interest" description="Disordered" evidence="11">
    <location>
        <begin position="232"/>
        <end position="255"/>
    </location>
</feature>
<sequence length="727" mass="82872">MSPPSPPIHYSDFTSTPIIRIYTPPSSPPTMSATGQEEWDSVDDFSVDSLPAEDSSSTAQTTFTPSSPPEEINCEEISNETDVQKNSSTEILQKMGHWFYNTRFIQYMKSDERSRVKHVYSTNPIWMLGIEYKFIEDTGSVSFPKQDKDSRGGRASSLLNFMFGSAEEEEDYCDVPSHNRSHSDEYLKDKPDLSSSSTYIRNPEFQTNNNLQPYNIQRLSIAQNILKNINVSNHENEPTSPTNKNKLTSPPSQRLYPHLEAEGDYEQKYSIDDPRFNNTSIDGLQRKQIEVTYPENITYSSEEESDLSDIINEVDILSGDNLSVKTITRGSLPTQNDNSIHSNFEIIKDIDINKDIIISDGSQSTNKFSDTGSVKSTSSFKSLTPTPTSLYRPDSLGTLTPDQKILMDFVLDFQSRIYCSYRKDFLPIEPAFHTTDTGWGCMHRTGQSLLAQGFLWVLLGRDWRLHNFQTDSDLLIYRKILRWFMDGPEPEHYYSIHNIARAGISLDKRIGDWFGPATVAHAIKRLSLYHKECPLVIYVPTDNTIYKSEIATYALGEYESNSLFIDQRPWKPVLILFSVRLGTDKFNLSYAENLKKLFSFPQFLGIAGGRPGRSLYFVAVQDDELYYLDPHFVRPAINLNKVTEFPIEDYHSTIIRAMDISEMDPSMLLGFLCQNSNDFDNLCERFDKEMNSQYPILTILNSFPIHNSWASTKSLSESSSEKSVLDG</sequence>
<evidence type="ECO:0000256" key="9">
    <source>
        <dbReference type="ARBA" id="ARBA00029362"/>
    </source>
</evidence>
<feature type="domain" description="Peptidase C54 catalytic" evidence="12">
    <location>
        <begin position="408"/>
        <end position="685"/>
    </location>
</feature>
<keyword evidence="8" id="KW-0072">Autophagy</keyword>
<dbReference type="GO" id="GO:0034727">
    <property type="term" value="P:piecemeal microautophagy of the nucleus"/>
    <property type="evidence" value="ECO:0007669"/>
    <property type="project" value="TreeGrafter"/>
</dbReference>
<dbReference type="GO" id="GO:0005737">
    <property type="term" value="C:cytoplasm"/>
    <property type="evidence" value="ECO:0007669"/>
    <property type="project" value="UniProtKB-SubCell"/>
</dbReference>
<dbReference type="GO" id="GO:0015031">
    <property type="term" value="P:protein transport"/>
    <property type="evidence" value="ECO:0007669"/>
    <property type="project" value="UniProtKB-KW"/>
</dbReference>
<dbReference type="PANTHER" id="PTHR22624">
    <property type="entry name" value="CYSTEINE PROTEASE ATG4"/>
    <property type="match status" value="1"/>
</dbReference>
<name>A0A9N8VJ51_9GLOM</name>
<dbReference type="OrthoDB" id="2960936at2759"/>
<keyword evidence="3 10" id="KW-0963">Cytoplasm</keyword>
<evidence type="ECO:0000256" key="11">
    <source>
        <dbReference type="SAM" id="MobiDB-lite"/>
    </source>
</evidence>
<comment type="subcellular location">
    <subcellularLocation>
        <location evidence="10">Nucleus</location>
    </subcellularLocation>
    <subcellularLocation>
        <location evidence="10">Cytoplasm</location>
    </subcellularLocation>
</comment>
<dbReference type="GO" id="GO:0004197">
    <property type="term" value="F:cysteine-type endopeptidase activity"/>
    <property type="evidence" value="ECO:0007669"/>
    <property type="project" value="TreeGrafter"/>
</dbReference>
<keyword evidence="6" id="KW-0788">Thiol protease</keyword>
<dbReference type="AlphaFoldDB" id="A0A9N8VJ51"/>
<evidence type="ECO:0000256" key="8">
    <source>
        <dbReference type="ARBA" id="ARBA00023006"/>
    </source>
</evidence>
<dbReference type="GO" id="GO:0000045">
    <property type="term" value="P:autophagosome assembly"/>
    <property type="evidence" value="ECO:0007669"/>
    <property type="project" value="TreeGrafter"/>
</dbReference>
<feature type="compositionally biased region" description="Basic and acidic residues" evidence="11">
    <location>
        <begin position="181"/>
        <end position="192"/>
    </location>
</feature>
<feature type="region of interest" description="Disordered" evidence="11">
    <location>
        <begin position="173"/>
        <end position="211"/>
    </location>
</feature>
<dbReference type="InterPro" id="IPR038765">
    <property type="entry name" value="Papain-like_cys_pep_sf"/>
</dbReference>
<evidence type="ECO:0000313" key="14">
    <source>
        <dbReference type="Proteomes" id="UP000789706"/>
    </source>
</evidence>
<comment type="function">
    <text evidence="10">Required for selective autophagic degradation of the nucleus (nucleophagy) as well as for mitophagy which contributes to regulate mitochondrial quantity and quality by eliminating the mitochondria to a basal level to fulfill cellular energy requirements and preventing excess ROS production.</text>
</comment>
<keyword evidence="2" id="KW-0813">Transport</keyword>
<evidence type="ECO:0000256" key="5">
    <source>
        <dbReference type="ARBA" id="ARBA00022801"/>
    </source>
</evidence>
<dbReference type="EMBL" id="CAJVPK010000135">
    <property type="protein sequence ID" value="CAG8456849.1"/>
    <property type="molecule type" value="Genomic_DNA"/>
</dbReference>
<dbReference type="GO" id="GO:0000423">
    <property type="term" value="P:mitophagy"/>
    <property type="evidence" value="ECO:0007669"/>
    <property type="project" value="TreeGrafter"/>
</dbReference>
<keyword evidence="5 10" id="KW-0378">Hydrolase</keyword>
<evidence type="ECO:0000256" key="6">
    <source>
        <dbReference type="ARBA" id="ARBA00022807"/>
    </source>
</evidence>
<comment type="catalytic activity">
    <reaction evidence="9">
        <text>[protein]-C-terminal L-amino acid-glycyl-phosphatidylethanolamide + H2O = [protein]-C-terminal L-amino acid-glycine + a 1,2-diacyl-sn-glycero-3-phosphoethanolamine</text>
        <dbReference type="Rhea" id="RHEA:67548"/>
        <dbReference type="Rhea" id="RHEA-COMP:17323"/>
        <dbReference type="Rhea" id="RHEA-COMP:17324"/>
        <dbReference type="ChEBI" id="CHEBI:15377"/>
        <dbReference type="ChEBI" id="CHEBI:64612"/>
        <dbReference type="ChEBI" id="CHEBI:172940"/>
        <dbReference type="ChEBI" id="CHEBI:172941"/>
    </reaction>
    <physiologicalReaction direction="left-to-right" evidence="9">
        <dbReference type="Rhea" id="RHEA:67549"/>
    </physiologicalReaction>
</comment>
<evidence type="ECO:0000256" key="2">
    <source>
        <dbReference type="ARBA" id="ARBA00022448"/>
    </source>
</evidence>
<evidence type="ECO:0000256" key="7">
    <source>
        <dbReference type="ARBA" id="ARBA00022927"/>
    </source>
</evidence>